<gene>
    <name evidence="1" type="ORF">TU35_009370</name>
</gene>
<evidence type="ECO:0000313" key="2">
    <source>
        <dbReference type="Proteomes" id="UP000033636"/>
    </source>
</evidence>
<organism evidence="1 2">
    <name type="scientific">Thermoproteus sp. AZ2</name>
    <dbReference type="NCBI Taxonomy" id="1609232"/>
    <lineage>
        <taxon>Archaea</taxon>
        <taxon>Thermoproteota</taxon>
        <taxon>Thermoprotei</taxon>
        <taxon>Thermoproteales</taxon>
        <taxon>Thermoproteaceae</taxon>
        <taxon>Thermoproteus</taxon>
    </lineage>
</organism>
<evidence type="ECO:0000313" key="1">
    <source>
        <dbReference type="EMBL" id="MFB6491421.1"/>
    </source>
</evidence>
<comment type="caution">
    <text evidence="1">The sequence shown here is derived from an EMBL/GenBank/DDBJ whole genome shotgun (WGS) entry which is preliminary data.</text>
</comment>
<name>A0ACC6V386_9CREN</name>
<sequence>MSLPQLLVKAAARAGCDGVLLSGGLDSSTVAWALVQAGLRPMAFNTQFAPSPGADVPYLLEVARALRLPVAIYWAGEEDALKAVDEVVGILRVFNPMEVVNCAAAYIGIGLAAKLGIKRICTGDGGDELFAGYDYMAKMPPDELDVYIRRLTKRWYFCAFDIGRALGVEVRAPYLDPEVVEYALSVPAAEKVKDGVGKYIVRRQFDGLLPRDVVWRRKDPLEVGSGFRALYGLLAEKAEGVQADIPVAGAAKYLYAVFRRRGLSYERDDERPCPICGYRLEEGYCRMCGYYGG</sequence>
<reference evidence="1" key="1">
    <citation type="submission" date="2024-07" db="EMBL/GenBank/DDBJ databases">
        <title>Metagenome and Metagenome-Assembled Genomes of Archaea from a hot spring from the geothermal field of Los Azufres, Mexico.</title>
        <authorList>
            <person name="Marin-Paredes R."/>
            <person name="Martinez-Romero E."/>
            <person name="Servin-Garciduenas L.E."/>
        </authorList>
    </citation>
    <scope>NUCLEOTIDE SEQUENCE</scope>
</reference>
<proteinExistence type="predicted"/>
<dbReference type="EMBL" id="JZWT02000033">
    <property type="protein sequence ID" value="MFB6491421.1"/>
    <property type="molecule type" value="Genomic_DNA"/>
</dbReference>
<protein>
    <submittedName>
        <fullName evidence="1">Asparagine synthase C-terminal domain-containing protein</fullName>
    </submittedName>
</protein>
<dbReference type="Proteomes" id="UP000033636">
    <property type="component" value="Unassembled WGS sequence"/>
</dbReference>
<accession>A0ACC6V386</accession>